<evidence type="ECO:0000313" key="1">
    <source>
        <dbReference type="EMBL" id="MCD2193147.1"/>
    </source>
</evidence>
<keyword evidence="2" id="KW-1185">Reference proteome</keyword>
<accession>A0ABS8P5E2</accession>
<reference evidence="1 2" key="1">
    <citation type="submission" date="2021-11" db="EMBL/GenBank/DDBJ databases">
        <title>Draft genome sequence of Actinomycetospora sp. SF1 isolated from the rhizosphere soil.</title>
        <authorList>
            <person name="Duangmal K."/>
            <person name="Chantavorakit T."/>
        </authorList>
    </citation>
    <scope>NUCLEOTIDE SEQUENCE [LARGE SCALE GENOMIC DNA]</scope>
    <source>
        <strain evidence="1 2">TBRC 5722</strain>
    </source>
</reference>
<protein>
    <recommendedName>
        <fullName evidence="3">Excreted virulence factor EspC (Type VII ESX diderm)</fullName>
    </recommendedName>
</protein>
<gene>
    <name evidence="1" type="ORF">LQ327_07070</name>
</gene>
<name>A0ABS8P5E2_9PSEU</name>
<dbReference type="RefSeq" id="WP_230730848.1">
    <property type="nucleotide sequence ID" value="NZ_JAJNDB010000001.1"/>
</dbReference>
<evidence type="ECO:0008006" key="3">
    <source>
        <dbReference type="Google" id="ProtNLM"/>
    </source>
</evidence>
<organism evidence="1 2">
    <name type="scientific">Actinomycetospora endophytica</name>
    <dbReference type="NCBI Taxonomy" id="2291215"/>
    <lineage>
        <taxon>Bacteria</taxon>
        <taxon>Bacillati</taxon>
        <taxon>Actinomycetota</taxon>
        <taxon>Actinomycetes</taxon>
        <taxon>Pseudonocardiales</taxon>
        <taxon>Pseudonocardiaceae</taxon>
        <taxon>Actinomycetospora</taxon>
    </lineage>
</organism>
<proteinExistence type="predicted"/>
<dbReference type="EMBL" id="JAJNDB010000001">
    <property type="protein sequence ID" value="MCD2193147.1"/>
    <property type="molecule type" value="Genomic_DNA"/>
</dbReference>
<dbReference type="Proteomes" id="UP001199469">
    <property type="component" value="Unassembled WGS sequence"/>
</dbReference>
<evidence type="ECO:0000313" key="2">
    <source>
        <dbReference type="Proteomes" id="UP001199469"/>
    </source>
</evidence>
<sequence length="115" mass="12691">MTTVAEHVDQASEHVRAAIHVVRGPLDGPAAYTVAGNLSELFGRLPQLVDHLRRSVHRADPGKHYDDRPGVPVARTFGQALDHLDTIRALLDRLDEEARAAHNHLGHIGRHLPED</sequence>
<comment type="caution">
    <text evidence="1">The sequence shown here is derived from an EMBL/GenBank/DDBJ whole genome shotgun (WGS) entry which is preliminary data.</text>
</comment>